<comment type="caution">
    <text evidence="2">The sequence shown here is derived from an EMBL/GenBank/DDBJ whole genome shotgun (WGS) entry which is preliminary data.</text>
</comment>
<gene>
    <name evidence="2" type="ORF">EAS64_31830</name>
</gene>
<proteinExistence type="predicted"/>
<dbReference type="AlphaFoldDB" id="A0A6P2BSM0"/>
<evidence type="ECO:0000259" key="1">
    <source>
        <dbReference type="Pfam" id="PF14062"/>
    </source>
</evidence>
<dbReference type="Pfam" id="PF14062">
    <property type="entry name" value="DUF4253"/>
    <property type="match status" value="1"/>
</dbReference>
<organism evidence="2 3">
    <name type="scientific">Trebonia kvetii</name>
    <dbReference type="NCBI Taxonomy" id="2480626"/>
    <lineage>
        <taxon>Bacteria</taxon>
        <taxon>Bacillati</taxon>
        <taxon>Actinomycetota</taxon>
        <taxon>Actinomycetes</taxon>
        <taxon>Streptosporangiales</taxon>
        <taxon>Treboniaceae</taxon>
        <taxon>Trebonia</taxon>
    </lineage>
</organism>
<accession>A0A6P2BSM0</accession>
<evidence type="ECO:0000313" key="2">
    <source>
        <dbReference type="EMBL" id="TVZ02014.1"/>
    </source>
</evidence>
<evidence type="ECO:0000313" key="3">
    <source>
        <dbReference type="Proteomes" id="UP000460272"/>
    </source>
</evidence>
<keyword evidence="3" id="KW-1185">Reference proteome</keyword>
<name>A0A6P2BSM0_9ACTN</name>
<dbReference type="OrthoDB" id="7839592at2"/>
<reference evidence="2 3" key="1">
    <citation type="submission" date="2018-11" db="EMBL/GenBank/DDBJ databases">
        <title>Trebonia kvetii gen.nov., sp.nov., a novel acidophilic actinobacterium, and proposal of the new actinobacterial family Treboniaceae fam. nov.</title>
        <authorList>
            <person name="Rapoport D."/>
            <person name="Sagova-Mareckova M."/>
            <person name="Sedlacek I."/>
            <person name="Provaznik J."/>
            <person name="Kralova S."/>
            <person name="Pavlinic D."/>
            <person name="Benes V."/>
            <person name="Kopecky J."/>
        </authorList>
    </citation>
    <scope>NUCLEOTIDE SEQUENCE [LARGE SCALE GENOMIC DNA]</scope>
    <source>
        <strain evidence="2 3">15Tr583</strain>
    </source>
</reference>
<dbReference type="EMBL" id="RPFW01000006">
    <property type="protein sequence ID" value="TVZ02014.1"/>
    <property type="molecule type" value="Genomic_DNA"/>
</dbReference>
<feature type="domain" description="DUF4253" evidence="1">
    <location>
        <begin position="155"/>
        <end position="262"/>
    </location>
</feature>
<dbReference type="InterPro" id="IPR025349">
    <property type="entry name" value="DUF4253"/>
</dbReference>
<dbReference type="RefSeq" id="WP_145859018.1">
    <property type="nucleotide sequence ID" value="NZ_RPFW01000006.1"/>
</dbReference>
<dbReference type="Proteomes" id="UP000460272">
    <property type="component" value="Unassembled WGS sequence"/>
</dbReference>
<sequence length="262" mass="28034">MAGGQLPDEGPVRLGSVTLPAGRLVTADYGSGEPVAWATDDPVPETGRVWAALSAASDQTGLVPILLDGLYGDAGRPWDEGEFEDPEDPRQADALDPGALLEDWWNRSNLPDDAGRFPGLAPAEQAPLSPAELQAALDTVLPGLRARKRASAAARIGLVAADRPADVPAAIGWAGCQRERTAVLAITAVLRSWEDRFGAVLVDVGFADLRLLVERPPRSLQAAERIAAEHFAFADECIESYRDIPGIAGRLVKSPVWTFWWD</sequence>
<protein>
    <submittedName>
        <fullName evidence="2">DUF4253 domain-containing protein</fullName>
    </submittedName>
</protein>